<feature type="transmembrane region" description="Helical" evidence="1">
    <location>
        <begin position="77"/>
        <end position="100"/>
    </location>
</feature>
<accession>A0A9Q1H6P3</accession>
<proteinExistence type="predicted"/>
<protein>
    <submittedName>
        <fullName evidence="2">Uncharacterized protein</fullName>
    </submittedName>
</protein>
<name>A0A9Q1H6P3_HOLLE</name>
<sequence length="145" mass="15989">MHDAYSSFDTTQCKDHPQLHETVFIANSTYETHESPVLPGQIPPAWPVMGAGKFEEQRSVREALGRSSSSTHQLGPLGLYVLFLVPLFMTIGTMLVVLLIFDVWWILIPMIGLVLCFISIAFNMINNGVSVVTSDRSSDDSSVSS</sequence>
<keyword evidence="1" id="KW-0472">Membrane</keyword>
<keyword evidence="1" id="KW-0812">Transmembrane</keyword>
<reference evidence="2" key="1">
    <citation type="submission" date="2021-10" db="EMBL/GenBank/DDBJ databases">
        <title>Tropical sea cucumber genome reveals ecological adaptation and Cuvierian tubules defense mechanism.</title>
        <authorList>
            <person name="Chen T."/>
        </authorList>
    </citation>
    <scope>NUCLEOTIDE SEQUENCE</scope>
    <source>
        <strain evidence="2">Nanhai2018</strain>
        <tissue evidence="2">Muscle</tissue>
    </source>
</reference>
<organism evidence="2 3">
    <name type="scientific">Holothuria leucospilota</name>
    <name type="common">Black long sea cucumber</name>
    <name type="synonym">Mertensiothuria leucospilota</name>
    <dbReference type="NCBI Taxonomy" id="206669"/>
    <lineage>
        <taxon>Eukaryota</taxon>
        <taxon>Metazoa</taxon>
        <taxon>Echinodermata</taxon>
        <taxon>Eleutherozoa</taxon>
        <taxon>Echinozoa</taxon>
        <taxon>Holothuroidea</taxon>
        <taxon>Aspidochirotacea</taxon>
        <taxon>Aspidochirotida</taxon>
        <taxon>Holothuriidae</taxon>
        <taxon>Holothuria</taxon>
    </lineage>
</organism>
<evidence type="ECO:0000313" key="3">
    <source>
        <dbReference type="Proteomes" id="UP001152320"/>
    </source>
</evidence>
<keyword evidence="1" id="KW-1133">Transmembrane helix</keyword>
<dbReference type="Proteomes" id="UP001152320">
    <property type="component" value="Chromosome 8"/>
</dbReference>
<dbReference type="EMBL" id="JAIZAY010000008">
    <property type="protein sequence ID" value="KAJ8037587.1"/>
    <property type="molecule type" value="Genomic_DNA"/>
</dbReference>
<comment type="caution">
    <text evidence="2">The sequence shown here is derived from an EMBL/GenBank/DDBJ whole genome shotgun (WGS) entry which is preliminary data.</text>
</comment>
<feature type="transmembrane region" description="Helical" evidence="1">
    <location>
        <begin position="106"/>
        <end position="126"/>
    </location>
</feature>
<gene>
    <name evidence="2" type="ORF">HOLleu_18436</name>
</gene>
<evidence type="ECO:0000256" key="1">
    <source>
        <dbReference type="SAM" id="Phobius"/>
    </source>
</evidence>
<evidence type="ECO:0000313" key="2">
    <source>
        <dbReference type="EMBL" id="KAJ8037587.1"/>
    </source>
</evidence>
<dbReference type="AlphaFoldDB" id="A0A9Q1H6P3"/>
<keyword evidence="3" id="KW-1185">Reference proteome</keyword>